<comment type="caution">
    <text evidence="1">The sequence shown here is derived from an EMBL/GenBank/DDBJ whole genome shotgun (WGS) entry which is preliminary data.</text>
</comment>
<dbReference type="InterPro" id="IPR010985">
    <property type="entry name" value="Ribbon_hlx_hlx"/>
</dbReference>
<name>A0AAP5LNE1_PAEAM</name>
<dbReference type="PANTHER" id="PTHR36215:SF1">
    <property type="entry name" value="BLL4998 PROTEIN"/>
    <property type="match status" value="1"/>
</dbReference>
<dbReference type="EMBL" id="JAVDTR010000012">
    <property type="protein sequence ID" value="MDR6725647.1"/>
    <property type="molecule type" value="Genomic_DNA"/>
</dbReference>
<organism evidence="1 2">
    <name type="scientific">Paenibacillus amylolyticus</name>
    <dbReference type="NCBI Taxonomy" id="1451"/>
    <lineage>
        <taxon>Bacteria</taxon>
        <taxon>Bacillati</taxon>
        <taxon>Bacillota</taxon>
        <taxon>Bacilli</taxon>
        <taxon>Bacillales</taxon>
        <taxon>Paenibacillaceae</taxon>
        <taxon>Paenibacillus</taxon>
    </lineage>
</organism>
<dbReference type="PANTHER" id="PTHR36215">
    <property type="entry name" value="BLL4998 PROTEIN"/>
    <property type="match status" value="1"/>
</dbReference>
<protein>
    <submittedName>
        <fullName evidence="1">Arc/MetJ-type ribon-helix-helix transcriptional regulator</fullName>
    </submittedName>
</protein>
<dbReference type="Proteomes" id="UP001254832">
    <property type="component" value="Unassembled WGS sequence"/>
</dbReference>
<dbReference type="AlphaFoldDB" id="A0AAP5LNE1"/>
<reference evidence="1" key="1">
    <citation type="submission" date="2023-07" db="EMBL/GenBank/DDBJ databases">
        <title>Sorghum-associated microbial communities from plants grown in Nebraska, USA.</title>
        <authorList>
            <person name="Schachtman D."/>
        </authorList>
    </citation>
    <scope>NUCLEOTIDE SEQUENCE</scope>
    <source>
        <strain evidence="1">BE80</strain>
    </source>
</reference>
<evidence type="ECO:0000313" key="2">
    <source>
        <dbReference type="Proteomes" id="UP001254832"/>
    </source>
</evidence>
<sequence>MADLEKVSINLGPVDLGQIDLLVDQGYYTNRTDLIRIAIRNQLDSHAADLKQFREEYYYVMGIMDFDRERLEDVLRNGAKLSIKVIGGLIVSKDVSLELAQAAFGKVKIYGIIRAPENIKKFLRQLHEEGKA</sequence>
<dbReference type="Pfam" id="PF17723">
    <property type="entry name" value="RHH_8"/>
    <property type="match status" value="1"/>
</dbReference>
<dbReference type="GO" id="GO:0006355">
    <property type="term" value="P:regulation of DNA-templated transcription"/>
    <property type="evidence" value="ECO:0007669"/>
    <property type="project" value="InterPro"/>
</dbReference>
<proteinExistence type="predicted"/>
<evidence type="ECO:0000313" key="1">
    <source>
        <dbReference type="EMBL" id="MDR6725647.1"/>
    </source>
</evidence>
<dbReference type="InterPro" id="IPR041088">
    <property type="entry name" value="RHH_8"/>
</dbReference>
<dbReference type="SUPFAM" id="SSF47598">
    <property type="entry name" value="Ribbon-helix-helix"/>
    <property type="match status" value="1"/>
</dbReference>
<gene>
    <name evidence="1" type="ORF">J2W91_004149</name>
</gene>
<dbReference type="CDD" id="cd22231">
    <property type="entry name" value="RHH_NikR_HicB-like"/>
    <property type="match status" value="1"/>
</dbReference>
<dbReference type="RefSeq" id="WP_128100465.1">
    <property type="nucleotide sequence ID" value="NZ_JAVDTR010000012.1"/>
</dbReference>
<accession>A0AAP5LNE1</accession>